<feature type="signal peptide" evidence="4">
    <location>
        <begin position="1"/>
        <end position="17"/>
    </location>
</feature>
<proteinExistence type="predicted"/>
<dbReference type="InterPro" id="IPR013111">
    <property type="entry name" value="EGF_extracell"/>
</dbReference>
<comment type="caution">
    <text evidence="6">The sequence shown here is derived from an EMBL/GenBank/DDBJ whole genome shotgun (WGS) entry which is preliminary data.</text>
</comment>
<feature type="chain" id="PRO_5026107012" description="EGF-like domain-containing protein" evidence="4">
    <location>
        <begin position="18"/>
        <end position="657"/>
    </location>
</feature>
<protein>
    <recommendedName>
        <fullName evidence="5">EGF-like domain-containing protein</fullName>
    </recommendedName>
</protein>
<organism evidence="6 7">
    <name type="scientific">Aphanomyces euteiches</name>
    <dbReference type="NCBI Taxonomy" id="100861"/>
    <lineage>
        <taxon>Eukaryota</taxon>
        <taxon>Sar</taxon>
        <taxon>Stramenopiles</taxon>
        <taxon>Oomycota</taxon>
        <taxon>Saprolegniomycetes</taxon>
        <taxon>Saprolegniales</taxon>
        <taxon>Verrucalvaceae</taxon>
        <taxon>Aphanomyces</taxon>
    </lineage>
</organism>
<evidence type="ECO:0000256" key="3">
    <source>
        <dbReference type="PROSITE-ProRule" id="PRU00076"/>
    </source>
</evidence>
<keyword evidence="1 4" id="KW-0732">Signal</keyword>
<dbReference type="AlphaFoldDB" id="A0A6G0XBL7"/>
<gene>
    <name evidence="6" type="ORF">Ae201684_006578</name>
</gene>
<sequence>MALWFIILWSCSALVFGQTASLSLENPKAGAVTLVDVSLTTTLTIPVGGSIRITFPLGFQVAPTALTSPVGLSASSTVSSIGLIAKIVIVSTPVAVGSVSFTINGISNPGVGSTAVFSVVTYDAANSPLDTMTAGSVSISANSPLVASLVTNTTAGSTSPWVVSLTTAVTLPPSSSIRVSFPSRFTVTTNLAYKLVGFGATTTTTTTVGNTVRVTLNVFALPPGTYSFTLSGIISPGSSCNQFYDEICATPFENHDVSTNDVNGNVYETVSVAGTPLIKSYMYFGRVRTALTTHNTVTSAQVTINTVTAIPSGGHVVVDFPLGYSFAGGGTASLGSAFPPGTTATYSGLQFILTVCCVPIPPQNGVQFAVNSITTPPLHIVGSYSITTTDAQNNVLEQTTTVGGEGCAELNECSGHGDCTLMSKTCLCYPGWGAASDIAEYKAPDCSQRTCPSDNAWADIPTAPTVDHQTILECSGKGLCDRKTGLCQCLPGFEGSACNRMSCPNDCSGHGQCLSLSQMATTATAMPLLPSTTYSSWDANRIFGCVCDSSWPVGLGKGQTRVAEWFGVDCSLRHCPSGDDPLTAKDETDCSGVAAPGGTTGAAGNRCFVECSDRGVCYFQQGTCRCNSGFYGAACNYQDALYQERPMSLVEVALSGY</sequence>
<feature type="domain" description="EGF-like" evidence="5">
    <location>
        <begin position="603"/>
        <end position="636"/>
    </location>
</feature>
<keyword evidence="3" id="KW-0245">EGF-like domain</keyword>
<accession>A0A6G0XBL7</accession>
<dbReference type="PANTHER" id="PTHR14949">
    <property type="entry name" value="EGF-LIKE-DOMAIN, MULTIPLE 7, 8"/>
    <property type="match status" value="1"/>
</dbReference>
<dbReference type="Gene3D" id="2.10.25.10">
    <property type="entry name" value="Laminin"/>
    <property type="match status" value="1"/>
</dbReference>
<evidence type="ECO:0000256" key="1">
    <source>
        <dbReference type="ARBA" id="ARBA00022729"/>
    </source>
</evidence>
<dbReference type="PROSITE" id="PS00022">
    <property type="entry name" value="EGF_1"/>
    <property type="match status" value="2"/>
</dbReference>
<dbReference type="Proteomes" id="UP000481153">
    <property type="component" value="Unassembled WGS sequence"/>
</dbReference>
<dbReference type="PROSITE" id="PS50026">
    <property type="entry name" value="EGF_3"/>
    <property type="match status" value="1"/>
</dbReference>
<dbReference type="PANTHER" id="PTHR14949:SF56">
    <property type="entry name" value="EGF-LIKE-DOMAIN, MULTIPLE 7"/>
    <property type="match status" value="1"/>
</dbReference>
<dbReference type="InterPro" id="IPR002049">
    <property type="entry name" value="LE_dom"/>
</dbReference>
<dbReference type="CDD" id="cd00055">
    <property type="entry name" value="EGF_Lam"/>
    <property type="match status" value="1"/>
</dbReference>
<keyword evidence="7" id="KW-1185">Reference proteome</keyword>
<evidence type="ECO:0000259" key="5">
    <source>
        <dbReference type="PROSITE" id="PS50026"/>
    </source>
</evidence>
<evidence type="ECO:0000256" key="2">
    <source>
        <dbReference type="ARBA" id="ARBA00023157"/>
    </source>
</evidence>
<dbReference type="PROSITE" id="PS01186">
    <property type="entry name" value="EGF_2"/>
    <property type="match status" value="2"/>
</dbReference>
<name>A0A6G0XBL7_9STRA</name>
<evidence type="ECO:0000313" key="7">
    <source>
        <dbReference type="Proteomes" id="UP000481153"/>
    </source>
</evidence>
<dbReference type="Pfam" id="PF23106">
    <property type="entry name" value="EGF_Teneurin"/>
    <property type="match status" value="1"/>
</dbReference>
<keyword evidence="2 3" id="KW-1015">Disulfide bond</keyword>
<dbReference type="VEuPathDB" id="FungiDB:AeMF1_011202"/>
<dbReference type="EMBL" id="VJMJ01000084">
    <property type="protein sequence ID" value="KAF0737413.1"/>
    <property type="molecule type" value="Genomic_DNA"/>
</dbReference>
<evidence type="ECO:0000313" key="6">
    <source>
        <dbReference type="EMBL" id="KAF0737413.1"/>
    </source>
</evidence>
<dbReference type="Pfam" id="PF07974">
    <property type="entry name" value="EGF_2"/>
    <property type="match status" value="1"/>
</dbReference>
<evidence type="ECO:0000256" key="4">
    <source>
        <dbReference type="SAM" id="SignalP"/>
    </source>
</evidence>
<feature type="disulfide bond" evidence="3">
    <location>
        <begin position="607"/>
        <end position="617"/>
    </location>
</feature>
<dbReference type="InterPro" id="IPR050969">
    <property type="entry name" value="Dev_Signal_Modulators"/>
</dbReference>
<comment type="caution">
    <text evidence="3">Lacks conserved residue(s) required for the propagation of feature annotation.</text>
</comment>
<reference evidence="6 7" key="1">
    <citation type="submission" date="2019-07" db="EMBL/GenBank/DDBJ databases">
        <title>Genomics analysis of Aphanomyces spp. identifies a new class of oomycete effector associated with host adaptation.</title>
        <authorList>
            <person name="Gaulin E."/>
        </authorList>
    </citation>
    <scope>NUCLEOTIDE SEQUENCE [LARGE SCALE GENOMIC DNA]</scope>
    <source>
        <strain evidence="6 7">ATCC 201684</strain>
    </source>
</reference>
<dbReference type="InterPro" id="IPR000742">
    <property type="entry name" value="EGF"/>
</dbReference>
<feature type="disulfide bond" evidence="3">
    <location>
        <begin position="626"/>
        <end position="635"/>
    </location>
</feature>